<proteinExistence type="predicted"/>
<feature type="transmembrane region" description="Helical" evidence="1">
    <location>
        <begin position="111"/>
        <end position="132"/>
    </location>
</feature>
<feature type="transmembrane region" description="Helical" evidence="1">
    <location>
        <begin position="32"/>
        <end position="51"/>
    </location>
</feature>
<feature type="transmembrane region" description="Helical" evidence="1">
    <location>
        <begin position="57"/>
        <end position="80"/>
    </location>
</feature>
<accession>A0A1Q9E4A0</accession>
<dbReference type="EMBL" id="LSRX01000269">
    <property type="protein sequence ID" value="OLQ02250.1"/>
    <property type="molecule type" value="Genomic_DNA"/>
</dbReference>
<gene>
    <name evidence="2" type="ORF">AK812_SmicGene14915</name>
</gene>
<dbReference type="AlphaFoldDB" id="A0A1Q9E4A0"/>
<keyword evidence="3" id="KW-1185">Reference proteome</keyword>
<dbReference type="Proteomes" id="UP000186817">
    <property type="component" value="Unassembled WGS sequence"/>
</dbReference>
<protein>
    <submittedName>
        <fullName evidence="2">Uncharacterized protein</fullName>
    </submittedName>
</protein>
<sequence length="220" mass="24599">MCRRYLSFVTHTTDKTLEDYFALFRRLAMVDLLLVVAYGVLVGISISLMVGDADEDSFVRMLLLVLGVCVVVIWLCDAALVTHFGFRVREAATSDSVHPDNVKDLIQRKRLCLVVSSLGLAVYVARFCVELWQAREQGLLETMSLPTVILALVLLVKVLRLLALNSFSNWVRMTAGTSSEKTIGPFTIFERRKKRKGAEKALCPPSFLTGDLLRALRTSD</sequence>
<feature type="transmembrane region" description="Helical" evidence="1">
    <location>
        <begin position="144"/>
        <end position="163"/>
    </location>
</feature>
<evidence type="ECO:0000313" key="2">
    <source>
        <dbReference type="EMBL" id="OLQ02250.1"/>
    </source>
</evidence>
<keyword evidence="1" id="KW-0472">Membrane</keyword>
<evidence type="ECO:0000256" key="1">
    <source>
        <dbReference type="SAM" id="Phobius"/>
    </source>
</evidence>
<name>A0A1Q9E4A0_SYMMI</name>
<reference evidence="2 3" key="1">
    <citation type="submission" date="2016-02" db="EMBL/GenBank/DDBJ databases">
        <title>Genome analysis of coral dinoflagellate symbionts highlights evolutionary adaptations to a symbiotic lifestyle.</title>
        <authorList>
            <person name="Aranda M."/>
            <person name="Li Y."/>
            <person name="Liew Y.J."/>
            <person name="Baumgarten S."/>
            <person name="Simakov O."/>
            <person name="Wilson M."/>
            <person name="Piel J."/>
            <person name="Ashoor H."/>
            <person name="Bougouffa S."/>
            <person name="Bajic V.B."/>
            <person name="Ryu T."/>
            <person name="Ravasi T."/>
            <person name="Bayer T."/>
            <person name="Micklem G."/>
            <person name="Kim H."/>
            <person name="Bhak J."/>
            <person name="Lajeunesse T.C."/>
            <person name="Voolstra C.R."/>
        </authorList>
    </citation>
    <scope>NUCLEOTIDE SEQUENCE [LARGE SCALE GENOMIC DNA]</scope>
    <source>
        <strain evidence="2 3">CCMP2467</strain>
    </source>
</reference>
<comment type="caution">
    <text evidence="2">The sequence shown here is derived from an EMBL/GenBank/DDBJ whole genome shotgun (WGS) entry which is preliminary data.</text>
</comment>
<keyword evidence="1" id="KW-1133">Transmembrane helix</keyword>
<dbReference type="OrthoDB" id="424929at2759"/>
<keyword evidence="1" id="KW-0812">Transmembrane</keyword>
<evidence type="ECO:0000313" key="3">
    <source>
        <dbReference type="Proteomes" id="UP000186817"/>
    </source>
</evidence>
<organism evidence="2 3">
    <name type="scientific">Symbiodinium microadriaticum</name>
    <name type="common">Dinoflagellate</name>
    <name type="synonym">Zooxanthella microadriatica</name>
    <dbReference type="NCBI Taxonomy" id="2951"/>
    <lineage>
        <taxon>Eukaryota</taxon>
        <taxon>Sar</taxon>
        <taxon>Alveolata</taxon>
        <taxon>Dinophyceae</taxon>
        <taxon>Suessiales</taxon>
        <taxon>Symbiodiniaceae</taxon>
        <taxon>Symbiodinium</taxon>
    </lineage>
</organism>